<accession>A0AAD6QDL4</accession>
<dbReference type="InterPro" id="IPR036691">
    <property type="entry name" value="Endo/exonu/phosph_ase_sf"/>
</dbReference>
<keyword evidence="3" id="KW-0378">Hydrolase</keyword>
<dbReference type="SMART" id="SM00128">
    <property type="entry name" value="IPPc"/>
    <property type="match status" value="1"/>
</dbReference>
<evidence type="ECO:0000256" key="1">
    <source>
        <dbReference type="ARBA" id="ARBA00010768"/>
    </source>
</evidence>
<dbReference type="PANTHER" id="PTHR45666">
    <property type="entry name" value="TYPE IV INOSITOL POLYPHOSPHATE 5-PHOSPHATASE 9"/>
    <property type="match status" value="1"/>
</dbReference>
<dbReference type="InterPro" id="IPR045849">
    <property type="entry name" value="IP5P_plant"/>
</dbReference>
<dbReference type="SMART" id="SM00335">
    <property type="entry name" value="ANX"/>
    <property type="match status" value="4"/>
</dbReference>
<dbReference type="SUPFAM" id="SSF56219">
    <property type="entry name" value="DNase I-like"/>
    <property type="match status" value="1"/>
</dbReference>
<dbReference type="InterPro" id="IPR000300">
    <property type="entry name" value="IPPc"/>
</dbReference>
<dbReference type="InterPro" id="IPR018252">
    <property type="entry name" value="Annexin_repeat_CS"/>
</dbReference>
<dbReference type="GO" id="GO:0004439">
    <property type="term" value="F:phosphatidylinositol-4,5-bisphosphate 5-phosphatase activity"/>
    <property type="evidence" value="ECO:0007669"/>
    <property type="project" value="TreeGrafter"/>
</dbReference>
<evidence type="ECO:0000256" key="4">
    <source>
        <dbReference type="ARBA" id="ARBA00022837"/>
    </source>
</evidence>
<dbReference type="GO" id="GO:0046856">
    <property type="term" value="P:phosphatidylinositol dephosphorylation"/>
    <property type="evidence" value="ECO:0007669"/>
    <property type="project" value="InterPro"/>
</dbReference>
<dbReference type="Gene3D" id="1.10.220.10">
    <property type="entry name" value="Annexin"/>
    <property type="match status" value="4"/>
</dbReference>
<dbReference type="Gene3D" id="3.60.10.10">
    <property type="entry name" value="Endonuclease/exonuclease/phosphatase"/>
    <property type="match status" value="1"/>
</dbReference>
<comment type="similarity">
    <text evidence="1">Belongs to the inositol polyphosphate 5-phosphatase family.</text>
</comment>
<evidence type="ECO:0000256" key="7">
    <source>
        <dbReference type="RuleBase" id="RU003540"/>
    </source>
</evidence>
<dbReference type="Pfam" id="PF00191">
    <property type="entry name" value="Annexin"/>
    <property type="match status" value="4"/>
</dbReference>
<dbReference type="GO" id="GO:0034485">
    <property type="term" value="F:phosphatidylinositol-3,4,5-trisphosphate 5-phosphatase activity"/>
    <property type="evidence" value="ECO:0007669"/>
    <property type="project" value="TreeGrafter"/>
</dbReference>
<dbReference type="FunFam" id="1.10.220.10:FF:000001">
    <property type="entry name" value="Annexin"/>
    <property type="match status" value="1"/>
</dbReference>
<comment type="caution">
    <text evidence="10">The sequence shown here is derived from an EMBL/GenBank/DDBJ whole genome shotgun (WGS) entry which is preliminary data.</text>
</comment>
<dbReference type="InterPro" id="IPR018502">
    <property type="entry name" value="Annexin_repeat"/>
</dbReference>
<dbReference type="FunFam" id="3.60.10.10:FF:000053">
    <property type="entry name" value="Type IV inositol polyphosphate 5-phosphatase 9"/>
    <property type="match status" value="1"/>
</dbReference>
<reference evidence="10" key="1">
    <citation type="journal article" date="2023" name="Mol. Ecol. Resour.">
        <title>Chromosome-level genome assembly of a triploid poplar Populus alba 'Berolinensis'.</title>
        <authorList>
            <person name="Chen S."/>
            <person name="Yu Y."/>
            <person name="Wang X."/>
            <person name="Wang S."/>
            <person name="Zhang T."/>
            <person name="Zhou Y."/>
            <person name="He R."/>
            <person name="Meng N."/>
            <person name="Wang Y."/>
            <person name="Liu W."/>
            <person name="Liu Z."/>
            <person name="Liu J."/>
            <person name="Guo Q."/>
            <person name="Huang H."/>
            <person name="Sederoff R.R."/>
            <person name="Wang G."/>
            <person name="Qu G."/>
            <person name="Chen S."/>
        </authorList>
    </citation>
    <scope>NUCLEOTIDE SEQUENCE</scope>
    <source>
        <strain evidence="10">SC-2020</strain>
    </source>
</reference>
<dbReference type="InterPro" id="IPR001464">
    <property type="entry name" value="Annexin"/>
</dbReference>
<evidence type="ECO:0000256" key="3">
    <source>
        <dbReference type="ARBA" id="ARBA00022801"/>
    </source>
</evidence>
<dbReference type="Proteomes" id="UP001164929">
    <property type="component" value="Chromosome 8"/>
</dbReference>
<name>A0AAD6QDL4_9ROSI</name>
<feature type="domain" description="Inositol polyphosphate-related phosphatase" evidence="9">
    <location>
        <begin position="111"/>
        <end position="458"/>
    </location>
</feature>
<feature type="region of interest" description="Disordered" evidence="8">
    <location>
        <begin position="472"/>
        <end position="495"/>
    </location>
</feature>
<evidence type="ECO:0000313" key="10">
    <source>
        <dbReference type="EMBL" id="KAJ6988297.1"/>
    </source>
</evidence>
<evidence type="ECO:0000259" key="9">
    <source>
        <dbReference type="SMART" id="SM00128"/>
    </source>
</evidence>
<sequence>MRCGRNPRSEPSQTSTSYDSSVTLLRHCTLPTLKTIVVCVFIRVLNYLFSSLRFQVMWPRLVANKILGKRLSSSNFVADFPGDSRTCSLLDISSLGQPSLSDNTIRKDNFHDYNVFVSTWNVGGIAPQEDLDISDWLDTPNNICDIYVFGFQEIVPLRASNVLGSENSKVSMKWNSLIREALNKKIQYCLEKQKYNHKQLGIRAQKTSVIEDEKAVFESSIPEDFRCVICKQMVGILISVWIRSDLRPYVRHPSVSCVGCGIMGLGNKGSVSVRFRLHETSFCFVCSHLASGGREGDEKLRNSDVAEIFSRTSFHRRPSLDLARNILDHDRVILLGDLNYRVSLPEATTRLLVDRKEWNALLDNDQLRMGLVKGQVFEGWQEGLIKFAPTYKYCLKSNVYFGCAEGQRGGKWRAPAWCDRIIWHGEGLQQHVYTRGESNLSDHRPVKAMFTAEVQVSSTLKGLQKFFLSERTSSRKREMTTSTKPSMQKSSRDDAEQLSRAFKGLGCDAAVVINILALRNASQRDRIQQEYETLFSDDLKKQLAHELHGHLKKAVLLWMKSPTERDVTTLRQALTGPIIDVKAATEIICTRTSSQIRQIKQVYSPTFGTRLEYDIGCHTSDDHKKLLLAFIAITRYDGPEIDSVLVEDDAKVINKIGVKKSGMDESTFIQIFTERSSAHLIALASVYHKMFGKELRKTIKREASGNFKYALLTILQYAVDPTKHYATVLRKATKGLGTDDSTLIRILVTRAEIDLQKIEEEFLKKYKRPLPEVVHSETSGHYRAFLLSLLGSKY</sequence>
<dbReference type="AlphaFoldDB" id="A0AAD6QDL4"/>
<evidence type="ECO:0000256" key="2">
    <source>
        <dbReference type="ARBA" id="ARBA00022737"/>
    </source>
</evidence>
<comment type="domain">
    <text evidence="7">A pair of annexin repeats may form one binding site for calcium and phospholipid.</text>
</comment>
<evidence type="ECO:0000256" key="5">
    <source>
        <dbReference type="ARBA" id="ARBA00023216"/>
    </source>
</evidence>
<protein>
    <recommendedName>
        <fullName evidence="7">Annexin</fullName>
    </recommendedName>
</protein>
<keyword evidence="2 7" id="KW-0677">Repeat</keyword>
<dbReference type="Pfam" id="PF22669">
    <property type="entry name" value="Exo_endo_phos2"/>
    <property type="match status" value="1"/>
</dbReference>
<dbReference type="PROSITE" id="PS51897">
    <property type="entry name" value="ANNEXIN_2"/>
    <property type="match status" value="4"/>
</dbReference>
<dbReference type="GO" id="GO:0004445">
    <property type="term" value="F:inositol-polyphosphate 5-phosphatase activity"/>
    <property type="evidence" value="ECO:0007669"/>
    <property type="project" value="InterPro"/>
</dbReference>
<keyword evidence="5 7" id="KW-0041">Annexin</keyword>
<dbReference type="GO" id="GO:0005509">
    <property type="term" value="F:calcium ion binding"/>
    <property type="evidence" value="ECO:0007669"/>
    <property type="project" value="InterPro"/>
</dbReference>
<comment type="similarity">
    <text evidence="7">Belongs to the annexin family.</text>
</comment>
<organism evidence="10 11">
    <name type="scientific">Populus alba x Populus x berolinensis</name>
    <dbReference type="NCBI Taxonomy" id="444605"/>
    <lineage>
        <taxon>Eukaryota</taxon>
        <taxon>Viridiplantae</taxon>
        <taxon>Streptophyta</taxon>
        <taxon>Embryophyta</taxon>
        <taxon>Tracheophyta</taxon>
        <taxon>Spermatophyta</taxon>
        <taxon>Magnoliopsida</taxon>
        <taxon>eudicotyledons</taxon>
        <taxon>Gunneridae</taxon>
        <taxon>Pentapetalae</taxon>
        <taxon>rosids</taxon>
        <taxon>fabids</taxon>
        <taxon>Malpighiales</taxon>
        <taxon>Salicaceae</taxon>
        <taxon>Saliceae</taxon>
        <taxon>Populus</taxon>
    </lineage>
</organism>
<evidence type="ECO:0000313" key="11">
    <source>
        <dbReference type="Proteomes" id="UP001164929"/>
    </source>
</evidence>
<evidence type="ECO:0000256" key="8">
    <source>
        <dbReference type="SAM" id="MobiDB-lite"/>
    </source>
</evidence>
<keyword evidence="11" id="KW-1185">Reference proteome</keyword>
<dbReference type="PRINTS" id="PR00196">
    <property type="entry name" value="ANNEXIN"/>
</dbReference>
<dbReference type="PANTHER" id="PTHR45666:SF18">
    <property type="entry name" value="TYPE IV INOSITOL POLYPHOSPHATE 5-PHOSPHATASE 9"/>
    <property type="match status" value="1"/>
</dbReference>
<evidence type="ECO:0000256" key="6">
    <source>
        <dbReference type="ARBA" id="ARBA00023302"/>
    </source>
</evidence>
<dbReference type="FunFam" id="1.10.220.10:FF:000002">
    <property type="entry name" value="Annexin"/>
    <property type="match status" value="1"/>
</dbReference>
<dbReference type="GO" id="GO:0006950">
    <property type="term" value="P:response to stress"/>
    <property type="evidence" value="ECO:0007669"/>
    <property type="project" value="UniProtKB-ARBA"/>
</dbReference>
<keyword evidence="4 7" id="KW-0106">Calcium</keyword>
<dbReference type="SUPFAM" id="SSF47874">
    <property type="entry name" value="Annexin"/>
    <property type="match status" value="1"/>
</dbReference>
<dbReference type="GO" id="GO:0005544">
    <property type="term" value="F:calcium-dependent phospholipid binding"/>
    <property type="evidence" value="ECO:0007669"/>
    <property type="project" value="UniProtKB-KW"/>
</dbReference>
<dbReference type="InterPro" id="IPR037104">
    <property type="entry name" value="Annexin_sf"/>
</dbReference>
<dbReference type="PROSITE" id="PS00223">
    <property type="entry name" value="ANNEXIN_1"/>
    <property type="match status" value="1"/>
</dbReference>
<dbReference type="EMBL" id="JAQIZT010000008">
    <property type="protein sequence ID" value="KAJ6988297.1"/>
    <property type="molecule type" value="Genomic_DNA"/>
</dbReference>
<keyword evidence="6 7" id="KW-0111">Calcium/phospholipid-binding</keyword>
<gene>
    <name evidence="10" type="ORF">NC653_021278</name>
</gene>
<feature type="compositionally biased region" description="Polar residues" evidence="8">
    <location>
        <begin position="480"/>
        <end position="489"/>
    </location>
</feature>
<proteinExistence type="inferred from homology"/>